<keyword evidence="1" id="KW-0812">Transmembrane</keyword>
<evidence type="ECO:0000313" key="4">
    <source>
        <dbReference type="Proteomes" id="UP000634435"/>
    </source>
</evidence>
<comment type="caution">
    <text evidence="3">The sequence shown here is derived from an EMBL/GenBank/DDBJ whole genome shotgun (WGS) entry which is preliminary data.</text>
</comment>
<evidence type="ECO:0000256" key="1">
    <source>
        <dbReference type="SAM" id="Phobius"/>
    </source>
</evidence>
<name>A0ABQ2E167_9BACI</name>
<evidence type="ECO:0000313" key="3">
    <source>
        <dbReference type="EMBL" id="GGJ75855.1"/>
    </source>
</evidence>
<dbReference type="InterPro" id="IPR025424">
    <property type="entry name" value="YrhK_domain"/>
</dbReference>
<keyword evidence="1" id="KW-0472">Membrane</keyword>
<feature type="transmembrane region" description="Helical" evidence="1">
    <location>
        <begin position="62"/>
        <end position="80"/>
    </location>
</feature>
<dbReference type="Pfam" id="PF14145">
    <property type="entry name" value="YrhK"/>
    <property type="match status" value="1"/>
</dbReference>
<evidence type="ECO:0000259" key="2">
    <source>
        <dbReference type="Pfam" id="PF14145"/>
    </source>
</evidence>
<proteinExistence type="predicted"/>
<feature type="transmembrane region" description="Helical" evidence="1">
    <location>
        <begin position="34"/>
        <end position="56"/>
    </location>
</feature>
<dbReference type="EMBL" id="BMPN01000011">
    <property type="protein sequence ID" value="GGJ75855.1"/>
    <property type="molecule type" value="Genomic_DNA"/>
</dbReference>
<gene>
    <name evidence="3" type="ORF">GCM10007111_41740</name>
</gene>
<organism evidence="3 4">
    <name type="scientific">Virgibacillus kapii</name>
    <dbReference type="NCBI Taxonomy" id="1638645"/>
    <lineage>
        <taxon>Bacteria</taxon>
        <taxon>Bacillati</taxon>
        <taxon>Bacillota</taxon>
        <taxon>Bacilli</taxon>
        <taxon>Bacillales</taxon>
        <taxon>Bacillaceae</taxon>
        <taxon>Virgibacillus</taxon>
    </lineage>
</organism>
<dbReference type="Proteomes" id="UP000634435">
    <property type="component" value="Unassembled WGS sequence"/>
</dbReference>
<accession>A0ABQ2E167</accession>
<reference evidence="4" key="1">
    <citation type="journal article" date="2019" name="Int. J. Syst. Evol. Microbiol.">
        <title>The Global Catalogue of Microorganisms (GCM) 10K type strain sequencing project: providing services to taxonomists for standard genome sequencing and annotation.</title>
        <authorList>
            <consortium name="The Broad Institute Genomics Platform"/>
            <consortium name="The Broad Institute Genome Sequencing Center for Infectious Disease"/>
            <person name="Wu L."/>
            <person name="Ma J."/>
        </authorList>
    </citation>
    <scope>NUCLEOTIDE SEQUENCE [LARGE SCALE GENOMIC DNA]</scope>
    <source>
        <strain evidence="4">JCM 30071</strain>
    </source>
</reference>
<keyword evidence="4" id="KW-1185">Reference proteome</keyword>
<keyword evidence="1" id="KW-1133">Transmembrane helix</keyword>
<protein>
    <recommendedName>
        <fullName evidence="2">YrhK domain-containing protein</fullName>
    </recommendedName>
</protein>
<sequence>MEMNNQEKKKQNYNSEIDIDIGDHEIIIKKRYEFYYTLNDILIAVWFIIGSTFFFWEGTKEAGTWLFLIGSLELLIRPFIRISRNIHLQRISTNGSDSSANDWKISEMMEETQQKVNSLEREIRNLKNNNK</sequence>
<feature type="domain" description="YrhK" evidence="2">
    <location>
        <begin position="30"/>
        <end position="86"/>
    </location>
</feature>